<dbReference type="Pfam" id="PF25794">
    <property type="entry name" value="SACS"/>
    <property type="match status" value="1"/>
</dbReference>
<evidence type="ECO:0000313" key="5">
    <source>
        <dbReference type="Proteomes" id="UP000018467"/>
    </source>
</evidence>
<feature type="domain" description="HTH OST-type" evidence="3">
    <location>
        <begin position="36"/>
        <end position="111"/>
    </location>
</feature>
<dbReference type="InterPro" id="IPR052957">
    <property type="entry name" value="Auxin_embryo_med"/>
</dbReference>
<feature type="compositionally biased region" description="Acidic residues" evidence="2">
    <location>
        <begin position="1298"/>
        <end position="1319"/>
    </location>
</feature>
<dbReference type="Gene3D" id="3.30.420.610">
    <property type="entry name" value="LOTUS domain-like"/>
    <property type="match status" value="2"/>
</dbReference>
<dbReference type="GeneTree" id="ENSGT00940000169412"/>
<dbReference type="InParanoid" id="A0A3B1JM69"/>
<reference evidence="4" key="3">
    <citation type="submission" date="2025-08" db="UniProtKB">
        <authorList>
            <consortium name="Ensembl"/>
        </authorList>
    </citation>
    <scope>IDENTIFICATION</scope>
</reference>
<dbReference type="PROSITE" id="PS51644">
    <property type="entry name" value="HTH_OST"/>
    <property type="match status" value="2"/>
</dbReference>
<feature type="compositionally biased region" description="Polar residues" evidence="2">
    <location>
        <begin position="2812"/>
        <end position="2825"/>
    </location>
</feature>
<dbReference type="PANTHER" id="PTHR32387:SF0">
    <property type="entry name" value="PROTEIN NO VEIN"/>
    <property type="match status" value="1"/>
</dbReference>
<dbReference type="InterPro" id="IPR041966">
    <property type="entry name" value="LOTUS-like"/>
</dbReference>
<dbReference type="InterPro" id="IPR036890">
    <property type="entry name" value="HATPase_C_sf"/>
</dbReference>
<feature type="compositionally biased region" description="Basic and acidic residues" evidence="2">
    <location>
        <begin position="792"/>
        <end position="806"/>
    </location>
</feature>
<feature type="region of interest" description="Disordered" evidence="2">
    <location>
        <begin position="792"/>
        <end position="813"/>
    </location>
</feature>
<dbReference type="FunCoup" id="A0A3B1JM69">
    <property type="interactions" value="8"/>
</dbReference>
<dbReference type="NCBIfam" id="NF047352">
    <property type="entry name" value="P_loop_sacsin"/>
    <property type="match status" value="1"/>
</dbReference>
<feature type="compositionally biased region" description="Basic and acidic residues" evidence="2">
    <location>
        <begin position="2678"/>
        <end position="2692"/>
    </location>
</feature>
<dbReference type="Bgee" id="ENSAMXG00000016232">
    <property type="expression patterns" value="Expressed in testis and 13 other cell types or tissues"/>
</dbReference>
<evidence type="ECO:0000256" key="1">
    <source>
        <dbReference type="ARBA" id="ARBA00022782"/>
    </source>
</evidence>
<feature type="compositionally biased region" description="Polar residues" evidence="2">
    <location>
        <begin position="367"/>
        <end position="376"/>
    </location>
</feature>
<feature type="region of interest" description="Disordered" evidence="2">
    <location>
        <begin position="394"/>
        <end position="419"/>
    </location>
</feature>
<feature type="compositionally biased region" description="Acidic residues" evidence="2">
    <location>
        <begin position="1264"/>
        <end position="1281"/>
    </location>
</feature>
<feature type="region of interest" description="Disordered" evidence="2">
    <location>
        <begin position="2670"/>
        <end position="2840"/>
    </location>
</feature>
<dbReference type="STRING" id="7994.ENSAMXP00000043487"/>
<dbReference type="InterPro" id="IPR024975">
    <property type="entry name" value="NOV_C"/>
</dbReference>
<dbReference type="InterPro" id="IPR058210">
    <property type="entry name" value="SACS/Nov_dom"/>
</dbReference>
<feature type="compositionally biased region" description="Low complexity" evidence="2">
    <location>
        <begin position="1239"/>
        <end position="1251"/>
    </location>
</feature>
<dbReference type="InterPro" id="IPR025605">
    <property type="entry name" value="OST-HTH/LOTUS_dom"/>
</dbReference>
<keyword evidence="1" id="KW-0221">Differentiation</keyword>
<feature type="domain" description="HTH OST-type" evidence="3">
    <location>
        <begin position="181"/>
        <end position="256"/>
    </location>
</feature>
<feature type="compositionally biased region" description="Low complexity" evidence="2">
    <location>
        <begin position="402"/>
        <end position="417"/>
    </location>
</feature>
<reference evidence="5" key="2">
    <citation type="journal article" date="2014" name="Nat. Commun.">
        <title>The cavefish genome reveals candidate genes for eye loss.</title>
        <authorList>
            <person name="McGaugh S.E."/>
            <person name="Gross J.B."/>
            <person name="Aken B."/>
            <person name="Blin M."/>
            <person name="Borowsky R."/>
            <person name="Chalopin D."/>
            <person name="Hinaux H."/>
            <person name="Jeffery W.R."/>
            <person name="Keene A."/>
            <person name="Ma L."/>
            <person name="Minx P."/>
            <person name="Murphy D."/>
            <person name="O'Quin K.E."/>
            <person name="Retaux S."/>
            <person name="Rohner N."/>
            <person name="Searle S.M."/>
            <person name="Stahl B.A."/>
            <person name="Tabin C."/>
            <person name="Volff J.N."/>
            <person name="Yoshizawa M."/>
            <person name="Warren W.C."/>
        </authorList>
    </citation>
    <scope>NUCLEOTIDE SEQUENCE [LARGE SCALE GENOMIC DNA]</scope>
    <source>
        <strain evidence="5">female</strain>
    </source>
</reference>
<dbReference type="Pfam" id="PF12872">
    <property type="entry name" value="OST-HTH"/>
    <property type="match status" value="2"/>
</dbReference>
<dbReference type="Proteomes" id="UP000018467">
    <property type="component" value="Unassembled WGS sequence"/>
</dbReference>
<organism evidence="4 5">
    <name type="scientific">Astyanax mexicanus</name>
    <name type="common">Blind cave fish</name>
    <name type="synonym">Astyanax fasciatus mexicanus</name>
    <dbReference type="NCBI Taxonomy" id="7994"/>
    <lineage>
        <taxon>Eukaryota</taxon>
        <taxon>Metazoa</taxon>
        <taxon>Chordata</taxon>
        <taxon>Craniata</taxon>
        <taxon>Vertebrata</taxon>
        <taxon>Euteleostomi</taxon>
        <taxon>Actinopterygii</taxon>
        <taxon>Neopterygii</taxon>
        <taxon>Teleostei</taxon>
        <taxon>Ostariophysi</taxon>
        <taxon>Characiformes</taxon>
        <taxon>Characoidei</taxon>
        <taxon>Acestrorhamphidae</taxon>
        <taxon>Acestrorhamphinae</taxon>
        <taxon>Astyanax</taxon>
    </lineage>
</organism>
<dbReference type="Ensembl" id="ENSAMXT00000034659.1">
    <property type="protein sequence ID" value="ENSAMXP00000043487.1"/>
    <property type="gene ID" value="ENSAMXG00000016232.2"/>
</dbReference>
<evidence type="ECO:0000259" key="3">
    <source>
        <dbReference type="PROSITE" id="PS51644"/>
    </source>
</evidence>
<feature type="region of interest" description="Disordered" evidence="2">
    <location>
        <begin position="1239"/>
        <end position="1327"/>
    </location>
</feature>
<name>A0A3B1JM69_ASTMX</name>
<sequence length="3027" mass="338963">MDRQHGSPAQRPTHKRLALSAAQRGLSNHATASDRNMDKTSKNVVRLLKHNPEGIPLSRVAVFYSQRYHRNLTAADLGFNSIADLITSLSEHLEVQNGTVFHRKHRPQNQDAEDMVQLLKSCPEGIPLSKLAVSFKQRYKRNFVLSGFSTMAAFIDSLSEELCVKGGVVHHRNHTPSTDGDMDAVSQEVVDLVKEHPKGIPMKKLAVFYSQQYKRNLIVAELGFSSVNAFVDSLSKDLLVDNESVFHRTHKATPGPSASSSQTPAPLISITGVSFGAGPASTAPKVDEMTQEELLKRVKEVIKVYPAAGSSITQLQNGYFLHFGEILPLKLYMSLYDSQANKPQAPTSKALIKAEPEPGKSAATPAKTVTRNSVSPQPVPVSNGLAEEVVRSKTGSPIWPLQPTASASPTPLPSTQLEDFPALGTRLSRSEQRRLKGNQEGNSLVFREAHHAQLREVHGSNVRAVEALEEEEEDGSLGRRKRTYMNPDNVNSLAEDAIRAIAVEGEHVTVDKVISKVCTLLQVPSLYSVRINPQWQLPAVKELTRTIKEINLFIQSVEAISSVCTLYELGQSVAGLKNKKRFEELHLGPLCKFPLVHRMFKIDCNTKDDDIQQIETVDILRSLRNFRRTQHKAKVDLAEFMQYLADQYNCESPYELGIRIQSVGLPISTLSKAHSCENTYMDRAREAIQKEIEEEVQARLFKIKKSLMEPAQGNPLYSSAGNMELRKKYASLTAAEGVMEVFTNSAGIFNQRMTKRVQEFLMCVSGDRLARSLFQLAICGGSLAVPTDLVPKEKPQKHAQEKKPVEETASAPPPAEAAVKQYFRECVSSFIGTVTLPYLCRLEKKVAEHFKFKEFRQLQQGSFLEFLIKNSQVLQDAAGGTVAISNQDLRSCGFRPSQQDVYEFIKQCGEPDPARIPFIEAALRSQYRIRDSRDLGWGQLRILLDFAKRQSEMSGGAISSCIRYECPLLPKDPGDGLGETVGLLGEVSREQAVASLLSAPLLQDLREWSQWELVFQPNHGPLKDFIDKYCGKTDLLALEVSPGVLLRITTATGDKLFSEAAQALDPVGTAGHLVSIVVADGISNTPTALLANHMESSLATAVAQEDLSYDEDACSFSTVTKFVLECMTQMPTRICKELLQQVFLEPLSKVLGQAKSKSVLLDAAKCEARYLNKLHQMGILLGITEWVRHFHSKLILPAPPEVPSHTAKNMVADTLSEGSSMLSLADSEDLLEESVLSARSSSSCSTPAKAAQQSVNDVAKNDADDASDASEEEDDQDEDLFELASEQNDEDHLSAESKEEDDKDEAVEESSEEQSEESEATERISQQRAVVEDIRKSEFGIGVELNEEGQNLMKKHQARTGRSLERLSTELYSKDTHFVLELIQNADDNSYPQDGTEQPALAFVVQKDCITILNNECGFEEKNVRAICDVGKSTKGKHICGYIGQKGIGFKSVFKVTDCPQIHSNGFHILFDKASSPMGYILPHWVEEDRHVHCNAKEIAEKSWTTKIFLPLRSESYQTKNLFHDVHPSLLLFLHRLRSITIYNEADKRLVSMTRRDQSHNILEVDHTGGVERWLVVKKLLYPKKIKEDVESTEIALAFQLSDGAACDVKVQPPKQPVFAFLPLRSFGFRFIVQGDFDIPSSREDVDRDSSWNQWLRSEIPQVFLQAMEVFSKHPEFSGLRGLCHFLQFIPQPSEILDFFNPVANQIIQLLKGKPFLPAKEDSEGKVEFKLPSQVAVCQDPLIQEVIGGEELFKHLNLSYLHPVLQSALSQSLLNSLGIHRLRGHEITTVICAMAKSLAQHGDLQSDNGLQKLAKLLACNFRALELEYGEVDDQLQALRDVPMIPLADGRTVALSAEGVFFPLSDKKKSYSGLRALYKDLNIVEPRLLSCLNELGNSQVHELLRRLQVHDLEPQEVLQQHIYPILKSTAWKEKSKDITVSYLVFIKQHSQNQDYRALRADIPVWTNKGFLCPAESKVQFSKEYGNIDLPTKLPGVDWVLLDPCYLRDDGDVSGWREMFSELGVRDLLIFRKEKHTFTVAELASSPWATEGKLWAKPADGVYVIQDQHCEEFHSLLTADQLPTHIKLQQRQALISLLEHNWDTGEKYSQYLSAQVLDGESRPLRDTRSSFHHSLTQLAWVPAFRPVLEGGRTVTYLCPNTVYLFSAEVHRLLGAHVHYIDLAPSEFSRAVGMRHRVKVEEMVGYLKLWCTKATEEKETGEAEGADFSTTVQHIYYVYCYLQAECSSAQLKELFQHSPAVFIEYDRKDECCSGHFYHLKDVCWSDPTGMFVRYKELIRRPESGVREPIVLSPFYHPLQNMKELFMSLNVERSPSMRQYVDLLDVICESSPIPTGEVLQDISILFARLAEKCKINMPGEQDQDIELDRHYCRSLKEMVSYKRVFPTKTQVWVTLARKPMISDDPSLEKIFKSHSDVCLLNLPSAQRKTANIQSKNKLKPAGPRGKLHEEKPAFSERDRELFLEICGIRKLSHCVTTEAQTENYRPCPVMQALVHDLIPYIQRFIYHHEELGEIYEDLKENGIAQEIQSLSFGQVGKLYIYYRLEQPDEQPILESEDIICLLKDRKELYIQKDHQLPKLDIGRELVKLFTSEKNLAKELEHFVEGLVTSIGDKAGLRRFLDRKDIQELPEDEEQWEVPAPVVLKPDPIVPTSLASGAASVQEVEKKTEEDEDDKLHCWPPKASLGKTGGSSTGAGSQAVDAVMKMWPPPAPPTSSAVPAQRGSGAERTPSSVSSQGNTGEFQQHSTPSGAPSAPVPRASGCAPHSGPTESRPAQTLQDIRQEPPAEPSPTPAETPNLSTDKITTESSPATEEPHTSQPPQPVHKPVQAPEIITSQFQGGSPQRPLIPLDSAVWTKPLTAEAVLEDLVLDCSLPQSLQLAEDFDDTTDIGKWGEQLVYSFLTHWRDTGSGPSEVVWYNQSGETGQPCDFKLTFANGQNGTREVFVEVKTTVKRERHFIHLSANELDFALKEKDKYHIYRVYGAGDSQNVRLCRIKNLAQHLHSKTLELFLFV</sequence>
<feature type="compositionally biased region" description="Polar residues" evidence="2">
    <location>
        <begin position="2783"/>
        <end position="2794"/>
    </location>
</feature>
<dbReference type="SUPFAM" id="SSF55874">
    <property type="entry name" value="ATPase domain of HSP90 chaperone/DNA topoisomerase II/histidine kinase"/>
    <property type="match status" value="1"/>
</dbReference>
<dbReference type="GO" id="GO:0030154">
    <property type="term" value="P:cell differentiation"/>
    <property type="evidence" value="ECO:0007669"/>
    <property type="project" value="UniProtKB-KW"/>
</dbReference>
<dbReference type="Gene3D" id="3.30.565.10">
    <property type="entry name" value="Histidine kinase-like ATPase, C-terminal domain"/>
    <property type="match status" value="1"/>
</dbReference>
<dbReference type="Pfam" id="PF13020">
    <property type="entry name" value="NOV_C"/>
    <property type="match status" value="1"/>
</dbReference>
<proteinExistence type="predicted"/>
<evidence type="ECO:0000313" key="4">
    <source>
        <dbReference type="Ensembl" id="ENSAMXP00000043487.1"/>
    </source>
</evidence>
<evidence type="ECO:0000256" key="2">
    <source>
        <dbReference type="SAM" id="MobiDB-lite"/>
    </source>
</evidence>
<feature type="region of interest" description="Disordered" evidence="2">
    <location>
        <begin position="353"/>
        <end position="381"/>
    </location>
</feature>
<reference evidence="4" key="4">
    <citation type="submission" date="2025-09" db="UniProtKB">
        <authorList>
            <consortium name="Ensembl"/>
        </authorList>
    </citation>
    <scope>IDENTIFICATION</scope>
</reference>
<keyword evidence="5" id="KW-1185">Reference proteome</keyword>
<dbReference type="PANTHER" id="PTHR32387">
    <property type="entry name" value="WU:FJ29H11"/>
    <property type="match status" value="1"/>
</dbReference>
<protein>
    <submittedName>
        <fullName evidence="4">Wu:fj29h11</fullName>
    </submittedName>
</protein>
<accession>A0A3B1JM69</accession>
<reference evidence="5" key="1">
    <citation type="submission" date="2013-03" db="EMBL/GenBank/DDBJ databases">
        <authorList>
            <person name="Jeffery W."/>
            <person name="Warren W."/>
            <person name="Wilson R.K."/>
        </authorList>
    </citation>
    <scope>NUCLEOTIDE SEQUENCE</scope>
    <source>
        <strain evidence="5">female</strain>
    </source>
</reference>
<feature type="compositionally biased region" description="Polar residues" evidence="2">
    <location>
        <begin position="2744"/>
        <end position="2765"/>
    </location>
</feature>